<dbReference type="AlphaFoldDB" id="A0A5C5XSL5"/>
<name>A0A5C5XSL5_9PLAN</name>
<evidence type="ECO:0000313" key="3">
    <source>
        <dbReference type="Proteomes" id="UP000317238"/>
    </source>
</evidence>
<proteinExistence type="predicted"/>
<dbReference type="RefSeq" id="WP_197204093.1">
    <property type="nucleotide sequence ID" value="NZ_SJPL01000002.1"/>
</dbReference>
<feature type="compositionally biased region" description="Polar residues" evidence="1">
    <location>
        <begin position="1"/>
        <end position="10"/>
    </location>
</feature>
<dbReference type="Proteomes" id="UP000317238">
    <property type="component" value="Unassembled WGS sequence"/>
</dbReference>
<evidence type="ECO:0000256" key="1">
    <source>
        <dbReference type="SAM" id="MobiDB-lite"/>
    </source>
</evidence>
<evidence type="ECO:0000313" key="2">
    <source>
        <dbReference type="EMBL" id="TWT65658.1"/>
    </source>
</evidence>
<organism evidence="2 3">
    <name type="scientific">Crateriforma conspicua</name>
    <dbReference type="NCBI Taxonomy" id="2527996"/>
    <lineage>
        <taxon>Bacteria</taxon>
        <taxon>Pseudomonadati</taxon>
        <taxon>Planctomycetota</taxon>
        <taxon>Planctomycetia</taxon>
        <taxon>Planctomycetales</taxon>
        <taxon>Planctomycetaceae</taxon>
        <taxon>Crateriforma</taxon>
    </lineage>
</organism>
<feature type="region of interest" description="Disordered" evidence="1">
    <location>
        <begin position="1"/>
        <end position="26"/>
    </location>
</feature>
<reference evidence="2 3" key="1">
    <citation type="submission" date="2019-02" db="EMBL/GenBank/DDBJ databases">
        <title>Deep-cultivation of Planctomycetes and their phenomic and genomic characterization uncovers novel biology.</title>
        <authorList>
            <person name="Wiegand S."/>
            <person name="Jogler M."/>
            <person name="Boedeker C."/>
            <person name="Pinto D."/>
            <person name="Vollmers J."/>
            <person name="Rivas-Marin E."/>
            <person name="Kohn T."/>
            <person name="Peeters S.H."/>
            <person name="Heuer A."/>
            <person name="Rast P."/>
            <person name="Oberbeckmann S."/>
            <person name="Bunk B."/>
            <person name="Jeske O."/>
            <person name="Meyerdierks A."/>
            <person name="Storesund J.E."/>
            <person name="Kallscheuer N."/>
            <person name="Luecker S."/>
            <person name="Lage O.M."/>
            <person name="Pohl T."/>
            <person name="Merkel B.J."/>
            <person name="Hornburger P."/>
            <person name="Mueller R.-W."/>
            <person name="Bruemmer F."/>
            <person name="Labrenz M."/>
            <person name="Spormann A.M."/>
            <person name="Op Den Camp H."/>
            <person name="Overmann J."/>
            <person name="Amann R."/>
            <person name="Jetten M.S.M."/>
            <person name="Mascher T."/>
            <person name="Medema M.H."/>
            <person name="Devos D.P."/>
            <person name="Kaster A.-K."/>
            <person name="Ovreas L."/>
            <person name="Rohde M."/>
            <person name="Galperin M.Y."/>
            <person name="Jogler C."/>
        </authorList>
    </citation>
    <scope>NUCLEOTIDE SEQUENCE [LARGE SCALE GENOMIC DNA]</scope>
    <source>
        <strain evidence="2 3">Pan14r</strain>
    </source>
</reference>
<dbReference type="EMBL" id="SJPL01000002">
    <property type="protein sequence ID" value="TWT65658.1"/>
    <property type="molecule type" value="Genomic_DNA"/>
</dbReference>
<sequence>MTTLFENQDTGIEAQRTLERGDWSGSPPIDFLQAERRIHANLRKLAERDGADLTALASSANEAIGVHAQRATDEEIIQIAEEESRELRRW</sequence>
<accession>A0A5C5XSL5</accession>
<gene>
    <name evidence="2" type="ORF">Pan14r_52060</name>
</gene>
<comment type="caution">
    <text evidence="2">The sequence shown here is derived from an EMBL/GenBank/DDBJ whole genome shotgun (WGS) entry which is preliminary data.</text>
</comment>
<keyword evidence="3" id="KW-1185">Reference proteome</keyword>
<protein>
    <submittedName>
        <fullName evidence="2">Uncharacterized protein</fullName>
    </submittedName>
</protein>